<evidence type="ECO:0000313" key="2">
    <source>
        <dbReference type="Proteomes" id="UP000308671"/>
    </source>
</evidence>
<sequence>MDVEMFIGDAELYPDKNAALTVALYLSEAYEDFLDQPEKHLTFFSQLPDPIDAPVLFLPTEQKFEDPKSDLWRQGSCHLDDVRGIPGLFIPRGCVTHLKVFPLTEQPPYHHFRRLWFAIWDRKRMFCFGLANEDAQPELIYNSEWIHWITVTPIWTVIQTTISERVSISGFLYTVTSGSITVNGVGYSVPAVVNSSVMVLGGLTATLYPPAVVSSVSITAPGYGTNPLTPTSTVVPVKREQEVLFSIYNQGNTLSPGGPAYTYVYTDPTGINVIAQANWAYNVFICDDESIDDNYGGAHIWDGPFGCIEYMIYAVKSGSGSSTCSCSENGCTPDSPACCADGTCDGKRKSVMNRVTLIPGSLGLVGDQNTTLT</sequence>
<dbReference type="EMBL" id="PQXL01000478">
    <property type="protein sequence ID" value="THV45523.1"/>
    <property type="molecule type" value="Genomic_DNA"/>
</dbReference>
<comment type="caution">
    <text evidence="1">The sequence shown here is derived from an EMBL/GenBank/DDBJ whole genome shotgun (WGS) entry which is preliminary data.</text>
</comment>
<reference evidence="1 2" key="1">
    <citation type="submission" date="2017-12" db="EMBL/GenBank/DDBJ databases">
        <title>Comparative genomics of Botrytis spp.</title>
        <authorList>
            <person name="Valero-Jimenez C.A."/>
            <person name="Tapia P."/>
            <person name="Veloso J."/>
            <person name="Silva-Moreno E."/>
            <person name="Staats M."/>
            <person name="Valdes J.H."/>
            <person name="Van Kan J.A.L."/>
        </authorList>
    </citation>
    <scope>NUCLEOTIDE SEQUENCE [LARGE SCALE GENOMIC DNA]</scope>
    <source>
        <strain evidence="1 2">MUCL435</strain>
    </source>
</reference>
<protein>
    <submittedName>
        <fullName evidence="1">Uncharacterized protein</fullName>
    </submittedName>
</protein>
<evidence type="ECO:0000313" key="1">
    <source>
        <dbReference type="EMBL" id="THV45523.1"/>
    </source>
</evidence>
<accession>A0A4S8QKW6</accession>
<name>A0A4S8QKW6_9HELO</name>
<proteinExistence type="predicted"/>
<dbReference type="Proteomes" id="UP000308671">
    <property type="component" value="Unassembled WGS sequence"/>
</dbReference>
<gene>
    <name evidence="1" type="ORF">BGAL_0479g00090</name>
</gene>
<keyword evidence="2" id="KW-1185">Reference proteome</keyword>
<organism evidence="1 2">
    <name type="scientific">Botrytis galanthina</name>
    <dbReference type="NCBI Taxonomy" id="278940"/>
    <lineage>
        <taxon>Eukaryota</taxon>
        <taxon>Fungi</taxon>
        <taxon>Dikarya</taxon>
        <taxon>Ascomycota</taxon>
        <taxon>Pezizomycotina</taxon>
        <taxon>Leotiomycetes</taxon>
        <taxon>Helotiales</taxon>
        <taxon>Sclerotiniaceae</taxon>
        <taxon>Botrytis</taxon>
    </lineage>
</organism>
<dbReference type="OrthoDB" id="4358152at2759"/>
<dbReference type="AlphaFoldDB" id="A0A4S8QKW6"/>